<dbReference type="SMART" id="SM00060">
    <property type="entry name" value="FN3"/>
    <property type="match status" value="1"/>
</dbReference>
<organism evidence="3">
    <name type="scientific">Candidatus Kentrum sp. TC</name>
    <dbReference type="NCBI Taxonomy" id="2126339"/>
    <lineage>
        <taxon>Bacteria</taxon>
        <taxon>Pseudomonadati</taxon>
        <taxon>Pseudomonadota</taxon>
        <taxon>Gammaproteobacteria</taxon>
        <taxon>Candidatus Kentrum</taxon>
    </lineage>
</organism>
<accession>A0A450YTQ7</accession>
<keyword evidence="1" id="KW-0175">Coiled coil</keyword>
<evidence type="ECO:0000259" key="2">
    <source>
        <dbReference type="PROSITE" id="PS50853"/>
    </source>
</evidence>
<proteinExistence type="predicted"/>
<dbReference type="Pfam" id="PF00041">
    <property type="entry name" value="fn3"/>
    <property type="match status" value="1"/>
</dbReference>
<dbReference type="InterPro" id="IPR036116">
    <property type="entry name" value="FN3_sf"/>
</dbReference>
<dbReference type="SUPFAM" id="SSF49265">
    <property type="entry name" value="Fibronectin type III"/>
    <property type="match status" value="1"/>
</dbReference>
<dbReference type="Gene3D" id="2.60.40.10">
    <property type="entry name" value="Immunoglobulins"/>
    <property type="match status" value="1"/>
</dbReference>
<evidence type="ECO:0000256" key="1">
    <source>
        <dbReference type="SAM" id="Coils"/>
    </source>
</evidence>
<evidence type="ECO:0000313" key="3">
    <source>
        <dbReference type="EMBL" id="VFK44895.1"/>
    </source>
</evidence>
<reference evidence="3" key="1">
    <citation type="submission" date="2019-02" db="EMBL/GenBank/DDBJ databases">
        <authorList>
            <person name="Gruber-Vodicka R. H."/>
            <person name="Seah K. B. B."/>
        </authorList>
    </citation>
    <scope>NUCLEOTIDE SEQUENCE</scope>
    <source>
        <strain evidence="3">BECK_BZ125</strain>
    </source>
</reference>
<feature type="coiled-coil region" evidence="1">
    <location>
        <begin position="40"/>
        <end position="67"/>
    </location>
</feature>
<dbReference type="AlphaFoldDB" id="A0A450YTQ7"/>
<sequence length="203" mass="21874">MTSKFPSIEAKILDLGREVSAGLAANSDVYPAPPMSPADLEAAIAAYEKAKEALVAAQARAKLALEEKDRVLDALVAGIKSELRYAENTVDYDDGKLKLIGWSGRRHRTPLATPGAVYDLESSDRGEGWIALDWKKPKDGGKVASYKIQRREEDSETWVDVGVALELKNTVSGQPTGQRLVFRVVAINKAGEGKPSNGVLAVL</sequence>
<name>A0A450YTQ7_9GAMM</name>
<feature type="domain" description="Fibronectin type-III" evidence="2">
    <location>
        <begin position="116"/>
        <end position="203"/>
    </location>
</feature>
<gene>
    <name evidence="3" type="ORF">BECKTC1821E_GA0114239_104114</name>
</gene>
<dbReference type="PROSITE" id="PS50853">
    <property type="entry name" value="FN3"/>
    <property type="match status" value="1"/>
</dbReference>
<dbReference type="InterPro" id="IPR003961">
    <property type="entry name" value="FN3_dom"/>
</dbReference>
<dbReference type="EMBL" id="CAADFT010000041">
    <property type="protein sequence ID" value="VFK44895.1"/>
    <property type="molecule type" value="Genomic_DNA"/>
</dbReference>
<dbReference type="InterPro" id="IPR013783">
    <property type="entry name" value="Ig-like_fold"/>
</dbReference>
<dbReference type="CDD" id="cd00063">
    <property type="entry name" value="FN3"/>
    <property type="match status" value="1"/>
</dbReference>
<protein>
    <submittedName>
        <fullName evidence="3">Fibronectin type III domain-containing protein</fullName>
    </submittedName>
</protein>